<dbReference type="InterPro" id="IPR006336">
    <property type="entry name" value="GCS2"/>
</dbReference>
<keyword evidence="3 5" id="KW-0067">ATP-binding</keyword>
<evidence type="ECO:0000256" key="3">
    <source>
        <dbReference type="ARBA" id="ARBA00022840"/>
    </source>
</evidence>
<evidence type="ECO:0000256" key="5">
    <source>
        <dbReference type="HAMAP-Rule" id="MF_01609"/>
    </source>
</evidence>
<reference evidence="7" key="1">
    <citation type="submission" date="2016-10" db="EMBL/GenBank/DDBJ databases">
        <authorList>
            <person name="Varghese N."/>
            <person name="Submissions S."/>
        </authorList>
    </citation>
    <scope>NUCLEOTIDE SEQUENCE [LARGE SCALE GENOMIC DNA]</scope>
    <source>
        <strain evidence="7">DSM 44437</strain>
    </source>
</reference>
<keyword evidence="1 5" id="KW-0436">Ligase</keyword>
<accession>A0A1H9RAG0</accession>
<dbReference type="PANTHER" id="PTHR36510:SF1">
    <property type="entry name" value="GLUTAMATE--CYSTEINE LIGASE 2-RELATED"/>
    <property type="match status" value="1"/>
</dbReference>
<dbReference type="Pfam" id="PF04107">
    <property type="entry name" value="GCS2"/>
    <property type="match status" value="1"/>
</dbReference>
<dbReference type="Gene3D" id="3.30.590.20">
    <property type="match status" value="1"/>
</dbReference>
<dbReference type="STRING" id="65499.SAMN04488000_11127"/>
<keyword evidence="7" id="KW-1185">Reference proteome</keyword>
<evidence type="ECO:0000256" key="2">
    <source>
        <dbReference type="ARBA" id="ARBA00022741"/>
    </source>
</evidence>
<dbReference type="RefSeq" id="WP_089920381.1">
    <property type="nucleotide sequence ID" value="NZ_FOFV01000011.1"/>
</dbReference>
<comment type="similarity">
    <text evidence="5">Belongs to the glutamate--cysteine ligase type 2 family. YbdK subfamily.</text>
</comment>
<dbReference type="GO" id="GO:0004357">
    <property type="term" value="F:glutamate-cysteine ligase activity"/>
    <property type="evidence" value="ECO:0007669"/>
    <property type="project" value="UniProtKB-EC"/>
</dbReference>
<dbReference type="NCBIfam" id="TIGR02050">
    <property type="entry name" value="gshA_cyan_rel"/>
    <property type="match status" value="1"/>
</dbReference>
<dbReference type="NCBIfam" id="NF010041">
    <property type="entry name" value="PRK13517.1-1"/>
    <property type="match status" value="1"/>
</dbReference>
<dbReference type="GO" id="GO:0042398">
    <property type="term" value="P:modified amino acid biosynthetic process"/>
    <property type="evidence" value="ECO:0007669"/>
    <property type="project" value="InterPro"/>
</dbReference>
<sequence length="367" mass="39537">MIAALSMGVEEEYLVVDAVTRRPVAAASSILAGLSEEDFHPEFSATQAEFSTRVCLDLGSLRRELDRGRTSLALAARHHGALLVASGTPPLGRPGPPPVASNARYRHMAAVYGALVEDQGVCGCHVHVGVPDPDHAIRASNHIRPWLPALLVLSANSPFSDGRDTRHASWRTSIWSRWPVCGVPPRFHSAAHYEDLVGRLVDAGVIIDPEMVYYYVRPSRHAPTVEVRIADVAPTVDEALLQAALTRALVSTALISSAEEPAPDAVLRAACSRAALAGLKGRCLDPASGRPCTGWDLVDRLVAHVRLALRDAGDLGFVERRLSWLRRCGGGATRQRRVLGERGDLGAVVDHLAVVPSERQWPTAPHT</sequence>
<organism evidence="6 7">
    <name type="scientific">Lentzea albida</name>
    <dbReference type="NCBI Taxonomy" id="65499"/>
    <lineage>
        <taxon>Bacteria</taxon>
        <taxon>Bacillati</taxon>
        <taxon>Actinomycetota</taxon>
        <taxon>Actinomycetes</taxon>
        <taxon>Pseudonocardiales</taxon>
        <taxon>Pseudonocardiaceae</taxon>
        <taxon>Lentzea</taxon>
    </lineage>
</organism>
<protein>
    <recommendedName>
        <fullName evidence="5">Putative glutamate--cysteine ligase 2</fullName>
        <ecNumber evidence="5">6.3.2.2</ecNumber>
    </recommendedName>
    <alternativeName>
        <fullName evidence="5">Gamma-glutamylcysteine synthetase 2</fullName>
        <shortName evidence="5">GCS 2</shortName>
        <shortName evidence="5">Gamma-GCS 2</shortName>
    </alternativeName>
</protein>
<evidence type="ECO:0000256" key="4">
    <source>
        <dbReference type="ARBA" id="ARBA00048819"/>
    </source>
</evidence>
<dbReference type="AlphaFoldDB" id="A0A1H9RAG0"/>
<dbReference type="OrthoDB" id="9803842at2"/>
<comment type="function">
    <text evidence="5">ATP-dependent carboxylate-amine ligase which exhibits weak glutamate--cysteine ligase activity.</text>
</comment>
<dbReference type="InterPro" id="IPR050141">
    <property type="entry name" value="GCL_type2/YbdK_subfam"/>
</dbReference>
<evidence type="ECO:0000313" key="7">
    <source>
        <dbReference type="Proteomes" id="UP000199503"/>
    </source>
</evidence>
<dbReference type="EMBL" id="FOFV01000011">
    <property type="protein sequence ID" value="SER69901.1"/>
    <property type="molecule type" value="Genomic_DNA"/>
</dbReference>
<gene>
    <name evidence="6" type="ORF">SAMN04488000_11127</name>
</gene>
<name>A0A1H9RAG0_9PSEU</name>
<dbReference type="Proteomes" id="UP000199503">
    <property type="component" value="Unassembled WGS sequence"/>
</dbReference>
<dbReference type="InterPro" id="IPR011793">
    <property type="entry name" value="YbdK"/>
</dbReference>
<dbReference type="HAMAP" id="MF_01609">
    <property type="entry name" value="Glu_cys_ligase_2"/>
    <property type="match status" value="1"/>
</dbReference>
<keyword evidence="2 5" id="KW-0547">Nucleotide-binding</keyword>
<proteinExistence type="inferred from homology"/>
<dbReference type="SUPFAM" id="SSF55931">
    <property type="entry name" value="Glutamine synthetase/guanido kinase"/>
    <property type="match status" value="1"/>
</dbReference>
<dbReference type="EC" id="6.3.2.2" evidence="5"/>
<comment type="catalytic activity">
    <reaction evidence="4 5">
        <text>L-cysteine + L-glutamate + ATP = gamma-L-glutamyl-L-cysteine + ADP + phosphate + H(+)</text>
        <dbReference type="Rhea" id="RHEA:13285"/>
        <dbReference type="ChEBI" id="CHEBI:15378"/>
        <dbReference type="ChEBI" id="CHEBI:29985"/>
        <dbReference type="ChEBI" id="CHEBI:30616"/>
        <dbReference type="ChEBI" id="CHEBI:35235"/>
        <dbReference type="ChEBI" id="CHEBI:43474"/>
        <dbReference type="ChEBI" id="CHEBI:58173"/>
        <dbReference type="ChEBI" id="CHEBI:456216"/>
        <dbReference type="EC" id="6.3.2.2"/>
    </reaction>
</comment>
<evidence type="ECO:0000256" key="1">
    <source>
        <dbReference type="ARBA" id="ARBA00022598"/>
    </source>
</evidence>
<evidence type="ECO:0000313" key="6">
    <source>
        <dbReference type="EMBL" id="SER69901.1"/>
    </source>
</evidence>
<dbReference type="PANTHER" id="PTHR36510">
    <property type="entry name" value="GLUTAMATE--CYSTEINE LIGASE 2-RELATED"/>
    <property type="match status" value="1"/>
</dbReference>
<dbReference type="InterPro" id="IPR014746">
    <property type="entry name" value="Gln_synth/guanido_kin_cat_dom"/>
</dbReference>
<dbReference type="GO" id="GO:0005524">
    <property type="term" value="F:ATP binding"/>
    <property type="evidence" value="ECO:0007669"/>
    <property type="project" value="UniProtKB-KW"/>
</dbReference>